<dbReference type="OrthoDB" id="5835829at2759"/>
<evidence type="ECO:0000313" key="2">
    <source>
        <dbReference type="EMBL" id="TFK31387.1"/>
    </source>
</evidence>
<sequence>MVHSAPQRQVLLLTNSDYGQCTPFIALTQALAKQPNVHIHFASFAEAGTRVSKVWDSIQASRELGIGSSLTFYDIGGLSTSDVSSSRKPSAIAHPPGFFGAVRSYSKISQVALRWRAEQYMLGVKGCMRVIEDVGPHVIVLDHSFGQGYDACTKLGNNFILTGSFSLKELTMELQPSFILNYPVISSGFAYPLLWSQVLSNIGLFICLLLNLFTSPHFQSINAVRRAFGLPEALPIFRPFEKDVEFLAPMIPELDFHLTYIPENITLCGPLNLSVSSLAQYDVLMTKWLRTGQGRTVLVNLGAHKLRDKVTTVAIARALSSVLQHESDAGRYLQILWKLKVSEEAKVDDVINDELGKEMQKGRIRIVDWLDVEPFATLEEGHIICSVHHGGAGTFLESAVTGVTQIILPNAYDEYEYARRVEYLGVGIYANKLCAPDVDAAELASSLLQVIAPENEYSRRAKELAGICRDKCGGREKAARRILEVADGVLGKGKYS</sequence>
<keyword evidence="3" id="KW-1185">Reference proteome</keyword>
<dbReference type="GO" id="GO:0016757">
    <property type="term" value="F:glycosyltransferase activity"/>
    <property type="evidence" value="ECO:0007669"/>
    <property type="project" value="UniProtKB-ARBA"/>
</dbReference>
<dbReference type="SUPFAM" id="SSF53756">
    <property type="entry name" value="UDP-Glycosyltransferase/glycogen phosphorylase"/>
    <property type="match status" value="1"/>
</dbReference>
<dbReference type="PANTHER" id="PTHR48050:SF13">
    <property type="entry name" value="STEROL 3-BETA-GLUCOSYLTRANSFERASE UGT80A2"/>
    <property type="match status" value="1"/>
</dbReference>
<dbReference type="EMBL" id="ML213763">
    <property type="protein sequence ID" value="TFK31387.1"/>
    <property type="molecule type" value="Genomic_DNA"/>
</dbReference>
<dbReference type="Pfam" id="PF06722">
    <property type="entry name" value="EryCIII-like_C"/>
    <property type="match status" value="1"/>
</dbReference>
<evidence type="ECO:0000313" key="3">
    <source>
        <dbReference type="Proteomes" id="UP000308652"/>
    </source>
</evidence>
<dbReference type="STRING" id="68775.A0A5C3LEU6"/>
<dbReference type="Gene3D" id="3.40.50.2000">
    <property type="entry name" value="Glycogen Phosphorylase B"/>
    <property type="match status" value="2"/>
</dbReference>
<name>A0A5C3LEU6_9AGAR</name>
<dbReference type="InterPro" id="IPR010610">
    <property type="entry name" value="EryCIII-like_C"/>
</dbReference>
<feature type="domain" description="Erythromycin biosynthesis protein CIII-like C-terminal" evidence="1">
    <location>
        <begin position="363"/>
        <end position="464"/>
    </location>
</feature>
<dbReference type="Proteomes" id="UP000308652">
    <property type="component" value="Unassembled WGS sequence"/>
</dbReference>
<organism evidence="2 3">
    <name type="scientific">Crucibulum laeve</name>
    <dbReference type="NCBI Taxonomy" id="68775"/>
    <lineage>
        <taxon>Eukaryota</taxon>
        <taxon>Fungi</taxon>
        <taxon>Dikarya</taxon>
        <taxon>Basidiomycota</taxon>
        <taxon>Agaricomycotina</taxon>
        <taxon>Agaricomycetes</taxon>
        <taxon>Agaricomycetidae</taxon>
        <taxon>Agaricales</taxon>
        <taxon>Agaricineae</taxon>
        <taxon>Nidulariaceae</taxon>
        <taxon>Crucibulum</taxon>
    </lineage>
</organism>
<protein>
    <recommendedName>
        <fullName evidence="1">Erythromycin biosynthesis protein CIII-like C-terminal domain-containing protein</fullName>
    </recommendedName>
</protein>
<dbReference type="AlphaFoldDB" id="A0A5C3LEU6"/>
<evidence type="ECO:0000259" key="1">
    <source>
        <dbReference type="Pfam" id="PF06722"/>
    </source>
</evidence>
<reference evidence="2 3" key="1">
    <citation type="journal article" date="2019" name="Nat. Ecol. Evol.">
        <title>Megaphylogeny resolves global patterns of mushroom evolution.</title>
        <authorList>
            <person name="Varga T."/>
            <person name="Krizsan K."/>
            <person name="Foldi C."/>
            <person name="Dima B."/>
            <person name="Sanchez-Garcia M."/>
            <person name="Sanchez-Ramirez S."/>
            <person name="Szollosi G.J."/>
            <person name="Szarkandi J.G."/>
            <person name="Papp V."/>
            <person name="Albert L."/>
            <person name="Andreopoulos W."/>
            <person name="Angelini C."/>
            <person name="Antonin V."/>
            <person name="Barry K.W."/>
            <person name="Bougher N.L."/>
            <person name="Buchanan P."/>
            <person name="Buyck B."/>
            <person name="Bense V."/>
            <person name="Catcheside P."/>
            <person name="Chovatia M."/>
            <person name="Cooper J."/>
            <person name="Damon W."/>
            <person name="Desjardin D."/>
            <person name="Finy P."/>
            <person name="Geml J."/>
            <person name="Haridas S."/>
            <person name="Hughes K."/>
            <person name="Justo A."/>
            <person name="Karasinski D."/>
            <person name="Kautmanova I."/>
            <person name="Kiss B."/>
            <person name="Kocsube S."/>
            <person name="Kotiranta H."/>
            <person name="LaButti K.M."/>
            <person name="Lechner B.E."/>
            <person name="Liimatainen K."/>
            <person name="Lipzen A."/>
            <person name="Lukacs Z."/>
            <person name="Mihaltcheva S."/>
            <person name="Morgado L.N."/>
            <person name="Niskanen T."/>
            <person name="Noordeloos M.E."/>
            <person name="Ohm R.A."/>
            <person name="Ortiz-Santana B."/>
            <person name="Ovrebo C."/>
            <person name="Racz N."/>
            <person name="Riley R."/>
            <person name="Savchenko A."/>
            <person name="Shiryaev A."/>
            <person name="Soop K."/>
            <person name="Spirin V."/>
            <person name="Szebenyi C."/>
            <person name="Tomsovsky M."/>
            <person name="Tulloss R.E."/>
            <person name="Uehling J."/>
            <person name="Grigoriev I.V."/>
            <person name="Vagvolgyi C."/>
            <person name="Papp T."/>
            <person name="Martin F.M."/>
            <person name="Miettinen O."/>
            <person name="Hibbett D.S."/>
            <person name="Nagy L.G."/>
        </authorList>
    </citation>
    <scope>NUCLEOTIDE SEQUENCE [LARGE SCALE GENOMIC DNA]</scope>
    <source>
        <strain evidence="2 3">CBS 166.37</strain>
    </source>
</reference>
<gene>
    <name evidence="2" type="ORF">BDQ12DRAFT_740049</name>
</gene>
<dbReference type="InterPro" id="IPR050426">
    <property type="entry name" value="Glycosyltransferase_28"/>
</dbReference>
<proteinExistence type="predicted"/>
<accession>A0A5C3LEU6</accession>
<dbReference type="PANTHER" id="PTHR48050">
    <property type="entry name" value="STEROL 3-BETA-GLUCOSYLTRANSFERASE"/>
    <property type="match status" value="1"/>
</dbReference>